<dbReference type="FunFam" id="1.20.1270.60:FF:000060">
    <property type="entry name" value="Actin polymerization protein Bzz1"/>
    <property type="match status" value="1"/>
</dbReference>
<feature type="domain" description="Phorbol-ester/DAG-type" evidence="13">
    <location>
        <begin position="407"/>
        <end position="457"/>
    </location>
</feature>
<dbReference type="GO" id="GO:0030864">
    <property type="term" value="C:cortical actin cytoskeleton"/>
    <property type="evidence" value="ECO:0007669"/>
    <property type="project" value="UniProtKB-ARBA"/>
</dbReference>
<dbReference type="GO" id="GO:0046872">
    <property type="term" value="F:metal ion binding"/>
    <property type="evidence" value="ECO:0007669"/>
    <property type="project" value="UniProtKB-KW"/>
</dbReference>
<feature type="compositionally biased region" description="Low complexity" evidence="11">
    <location>
        <begin position="658"/>
        <end position="679"/>
    </location>
</feature>
<dbReference type="InterPro" id="IPR031160">
    <property type="entry name" value="F_BAR_dom"/>
</dbReference>
<evidence type="ECO:0000256" key="6">
    <source>
        <dbReference type="ARBA" id="ARBA00061387"/>
    </source>
</evidence>
<sequence>MTEVEVAHFGAELKDGFKPVNAWVSQGIAFLDDVQQFYRERSAIESEYASKLQALARKYFERKAKKSAALSVGENPLVTPGSLESASMSTWATQLTTLEQRAAEHDKFSKQLIGSLAEPLKHLATRYEELRKLHADYAARLEKERDNSYADLRKMKGRYDSVCQDVEKQRKKVDGAFDMSKGKAQASYNQHTAEMNNVKNTYIICINVTNKQKERYYHVYVPELLDSLQDLNETRVASLNNIWLRAASLEKQMLTTSIGYVDHLAAEIPRNNPSLDSLMFARHNAMAQWPEPPDMVFEPSPVWLDDDVLASDEQAKNFLRNVLTKSKGQLAQLKREAEAKRREVEGARRVRQNIRAGTDKRDEVEIVRQIFDLQTSLHETERQRVSAEVEISTITSAVGDVSIGARNHNFKSETFKIPTNCDLCGDRIWGINAKGFICRDCGFTCHSKCEMKCPADCPGELGKEEKKKIKAERQEAAKHSAVSANGTSANGSSTDLSAGTPARTSLHRSDTMNTLSSGYSATAHRSVSGTQSISAATDADETAAAPAKRSSTSAVAGGRRNRIVAPPPAQYITADPEPQSDVGGGAAGSNEPRGKMMYPYTAGGEGEISVMEGQEVVIVEADDGSGWLRVRAGGEIGLVPASYVENLPPPVNTSTRPASTYSNSSSHTASSSTAAAAAAGRKKGPAVAPRRGAKRVKYVEAMYDYEARTDAEHSMKEGDRFVLVSKDSGDGWCEVERGGVTKSVPANYVQEV</sequence>
<dbReference type="PROSITE" id="PS00479">
    <property type="entry name" value="ZF_DAG_PE_1"/>
    <property type="match status" value="1"/>
</dbReference>
<evidence type="ECO:0000256" key="1">
    <source>
        <dbReference type="ARBA" id="ARBA00022443"/>
    </source>
</evidence>
<comment type="similarity">
    <text evidence="6">Belongs to the BZZ1 family.</text>
</comment>
<dbReference type="InterPro" id="IPR036028">
    <property type="entry name" value="SH3-like_dom_sf"/>
</dbReference>
<feature type="coiled-coil region" evidence="10">
    <location>
        <begin position="127"/>
        <end position="158"/>
    </location>
</feature>
<dbReference type="InterPro" id="IPR001060">
    <property type="entry name" value="FCH_dom"/>
</dbReference>
<dbReference type="HOGENOM" id="CLU_015390_1_0_1"/>
<dbReference type="GO" id="GO:0030833">
    <property type="term" value="P:regulation of actin filament polymerization"/>
    <property type="evidence" value="ECO:0007669"/>
    <property type="project" value="TreeGrafter"/>
</dbReference>
<feature type="region of interest" description="Disordered" evidence="11">
    <location>
        <begin position="468"/>
        <end position="594"/>
    </location>
</feature>
<dbReference type="Pfam" id="PF14604">
    <property type="entry name" value="SH3_9"/>
    <property type="match status" value="2"/>
</dbReference>
<evidence type="ECO:0000256" key="8">
    <source>
        <dbReference type="PROSITE-ProRule" id="PRU00192"/>
    </source>
</evidence>
<dbReference type="PROSITE" id="PS50081">
    <property type="entry name" value="ZF_DAG_PE_2"/>
    <property type="match status" value="1"/>
</dbReference>
<dbReference type="FunFam" id="3.30.60.20:FF:000040">
    <property type="entry name" value="Actin polymerization protein Bzz1"/>
    <property type="match status" value="1"/>
</dbReference>
<evidence type="ECO:0000259" key="13">
    <source>
        <dbReference type="PROSITE" id="PS50081"/>
    </source>
</evidence>
<gene>
    <name evidence="15" type="ORF">PV09_08156</name>
</gene>
<evidence type="ECO:0000256" key="5">
    <source>
        <dbReference type="ARBA" id="ARBA00054085"/>
    </source>
</evidence>
<dbReference type="VEuPathDB" id="FungiDB:PV09_08156"/>
<dbReference type="EMBL" id="KN847565">
    <property type="protein sequence ID" value="KIW00266.1"/>
    <property type="molecule type" value="Genomic_DNA"/>
</dbReference>
<evidence type="ECO:0000256" key="4">
    <source>
        <dbReference type="ARBA" id="ARBA00023054"/>
    </source>
</evidence>
<dbReference type="InterPro" id="IPR020454">
    <property type="entry name" value="DAG/PE-bd"/>
</dbReference>
<keyword evidence="3" id="KW-0862">Zinc</keyword>
<dbReference type="SMART" id="SM00109">
    <property type="entry name" value="C1"/>
    <property type="match status" value="1"/>
</dbReference>
<dbReference type="InParanoid" id="A0A0D1XDF5"/>
<dbReference type="PRINTS" id="PR00008">
    <property type="entry name" value="DAGPEDOMAIN"/>
</dbReference>
<evidence type="ECO:0000256" key="7">
    <source>
        <dbReference type="ARBA" id="ARBA00074946"/>
    </source>
</evidence>
<feature type="domain" description="F-BAR" evidence="14">
    <location>
        <begin position="7"/>
        <end position="276"/>
    </location>
</feature>
<dbReference type="InterPro" id="IPR035459">
    <property type="entry name" value="Bzz1_SH3_1"/>
</dbReference>
<dbReference type="CDD" id="cd11912">
    <property type="entry name" value="SH3_Bzz1_1"/>
    <property type="match status" value="1"/>
</dbReference>
<protein>
    <recommendedName>
        <fullName evidence="7">Protein BZZ1</fullName>
    </recommendedName>
</protein>
<feature type="coiled-coil region" evidence="10">
    <location>
        <begin position="316"/>
        <end position="350"/>
    </location>
</feature>
<comment type="function">
    <text evidence="5">Plays a role in endocytosis and trafficking to the vacuole. Functions with type I myosins to restore polarity of the actin cytoskeleton after NaCl stress.</text>
</comment>
<evidence type="ECO:0000256" key="10">
    <source>
        <dbReference type="SAM" id="Coils"/>
    </source>
</evidence>
<dbReference type="PANTHER" id="PTHR15735">
    <property type="entry name" value="FCH AND DOUBLE SH3 DOMAINS PROTEIN"/>
    <property type="match status" value="1"/>
</dbReference>
<feature type="compositionally biased region" description="Polar residues" evidence="11">
    <location>
        <begin position="511"/>
        <end position="534"/>
    </location>
</feature>
<evidence type="ECO:0000256" key="3">
    <source>
        <dbReference type="ARBA" id="ARBA00022833"/>
    </source>
</evidence>
<reference evidence="15 16" key="1">
    <citation type="submission" date="2015-01" db="EMBL/GenBank/DDBJ databases">
        <title>The Genome Sequence of Ochroconis gallopava CBS43764.</title>
        <authorList>
            <consortium name="The Broad Institute Genomics Platform"/>
            <person name="Cuomo C."/>
            <person name="de Hoog S."/>
            <person name="Gorbushina A."/>
            <person name="Stielow B."/>
            <person name="Teixiera M."/>
            <person name="Abouelleil A."/>
            <person name="Chapman S.B."/>
            <person name="Priest M."/>
            <person name="Young S.K."/>
            <person name="Wortman J."/>
            <person name="Nusbaum C."/>
            <person name="Birren B."/>
        </authorList>
    </citation>
    <scope>NUCLEOTIDE SEQUENCE [LARGE SCALE GENOMIC DNA]</scope>
    <source>
        <strain evidence="15 16">CBS 43764</strain>
    </source>
</reference>
<evidence type="ECO:0000313" key="16">
    <source>
        <dbReference type="Proteomes" id="UP000053259"/>
    </source>
</evidence>
<dbReference type="SUPFAM" id="SSF103657">
    <property type="entry name" value="BAR/IMD domain-like"/>
    <property type="match status" value="1"/>
</dbReference>
<dbReference type="RefSeq" id="XP_016210135.1">
    <property type="nucleotide sequence ID" value="XM_016362015.1"/>
</dbReference>
<evidence type="ECO:0000256" key="2">
    <source>
        <dbReference type="ARBA" id="ARBA00022723"/>
    </source>
</evidence>
<dbReference type="SUPFAM" id="SSF57889">
    <property type="entry name" value="Cysteine-rich domain"/>
    <property type="match status" value="1"/>
</dbReference>
<keyword evidence="2" id="KW-0479">Metal-binding</keyword>
<accession>A0A0D1XDF5</accession>
<dbReference type="FunFam" id="2.30.30.40:FF:000161">
    <property type="entry name" value="Actin polymerization protein Bzz1"/>
    <property type="match status" value="1"/>
</dbReference>
<name>A0A0D1XDF5_9PEZI</name>
<keyword evidence="16" id="KW-1185">Reference proteome</keyword>
<dbReference type="SMART" id="SM00326">
    <property type="entry name" value="SH3"/>
    <property type="match status" value="2"/>
</dbReference>
<dbReference type="PROSITE" id="PS51741">
    <property type="entry name" value="F_BAR"/>
    <property type="match status" value="1"/>
</dbReference>
<dbReference type="InterPro" id="IPR001452">
    <property type="entry name" value="SH3_domain"/>
</dbReference>
<organism evidence="15 16">
    <name type="scientific">Verruconis gallopava</name>
    <dbReference type="NCBI Taxonomy" id="253628"/>
    <lineage>
        <taxon>Eukaryota</taxon>
        <taxon>Fungi</taxon>
        <taxon>Dikarya</taxon>
        <taxon>Ascomycota</taxon>
        <taxon>Pezizomycotina</taxon>
        <taxon>Dothideomycetes</taxon>
        <taxon>Pleosporomycetidae</taxon>
        <taxon>Venturiales</taxon>
        <taxon>Sympoventuriaceae</taxon>
        <taxon>Verruconis</taxon>
    </lineage>
</organism>
<dbReference type="GO" id="GO:0045010">
    <property type="term" value="P:actin nucleation"/>
    <property type="evidence" value="ECO:0007669"/>
    <property type="project" value="UniProtKB-ARBA"/>
</dbReference>
<dbReference type="Proteomes" id="UP000053259">
    <property type="component" value="Unassembled WGS sequence"/>
</dbReference>
<dbReference type="GeneID" id="27316129"/>
<dbReference type="Gene3D" id="3.30.60.20">
    <property type="match status" value="1"/>
</dbReference>
<evidence type="ECO:0000256" key="11">
    <source>
        <dbReference type="SAM" id="MobiDB-lite"/>
    </source>
</evidence>
<dbReference type="PANTHER" id="PTHR15735:SF21">
    <property type="entry name" value="PROTEIN NERVOUS WRECK"/>
    <property type="match status" value="1"/>
</dbReference>
<evidence type="ECO:0000259" key="14">
    <source>
        <dbReference type="PROSITE" id="PS51741"/>
    </source>
</evidence>
<dbReference type="InterPro" id="IPR027267">
    <property type="entry name" value="AH/BAR_dom_sf"/>
</dbReference>
<dbReference type="PROSITE" id="PS50002">
    <property type="entry name" value="SH3"/>
    <property type="match status" value="2"/>
</dbReference>
<dbReference type="Pfam" id="PF00611">
    <property type="entry name" value="FCH"/>
    <property type="match status" value="1"/>
</dbReference>
<dbReference type="Pfam" id="PF00130">
    <property type="entry name" value="C1_1"/>
    <property type="match status" value="1"/>
</dbReference>
<feature type="compositionally biased region" description="Polar residues" evidence="11">
    <location>
        <begin position="482"/>
        <end position="497"/>
    </location>
</feature>
<feature type="domain" description="SH3" evidence="12">
    <location>
        <begin position="589"/>
        <end position="649"/>
    </location>
</feature>
<evidence type="ECO:0000256" key="9">
    <source>
        <dbReference type="PROSITE-ProRule" id="PRU01077"/>
    </source>
</evidence>
<feature type="region of interest" description="Disordered" evidence="11">
    <location>
        <begin position="648"/>
        <end position="691"/>
    </location>
</feature>
<dbReference type="Gene3D" id="2.30.30.40">
    <property type="entry name" value="SH3 Domains"/>
    <property type="match status" value="2"/>
</dbReference>
<proteinExistence type="inferred from homology"/>
<dbReference type="InterPro" id="IPR046349">
    <property type="entry name" value="C1-like_sf"/>
</dbReference>
<feature type="compositionally biased region" description="Basic and acidic residues" evidence="11">
    <location>
        <begin position="468"/>
        <end position="478"/>
    </location>
</feature>
<dbReference type="OrthoDB" id="8783038at2759"/>
<keyword evidence="1 8" id="KW-0728">SH3 domain</keyword>
<dbReference type="AlphaFoldDB" id="A0A0D1XDF5"/>
<evidence type="ECO:0000313" key="15">
    <source>
        <dbReference type="EMBL" id="KIW00266.1"/>
    </source>
</evidence>
<keyword evidence="4 9" id="KW-0175">Coiled coil</keyword>
<dbReference type="CDD" id="cd20824">
    <property type="entry name" value="C1_SpBZZ1-like"/>
    <property type="match status" value="1"/>
</dbReference>
<dbReference type="STRING" id="253628.A0A0D1XDF5"/>
<evidence type="ECO:0000259" key="12">
    <source>
        <dbReference type="PROSITE" id="PS50002"/>
    </source>
</evidence>
<dbReference type="SUPFAM" id="SSF50044">
    <property type="entry name" value="SH3-domain"/>
    <property type="match status" value="2"/>
</dbReference>
<dbReference type="Gene3D" id="1.20.1270.60">
    <property type="entry name" value="Arfaptin homology (AH) domain/BAR domain"/>
    <property type="match status" value="1"/>
</dbReference>
<feature type="domain" description="SH3" evidence="12">
    <location>
        <begin position="694"/>
        <end position="752"/>
    </location>
</feature>
<dbReference type="FunCoup" id="A0A0D1XDF5">
    <property type="interactions" value="346"/>
</dbReference>
<dbReference type="CDD" id="cd00174">
    <property type="entry name" value="SH3"/>
    <property type="match status" value="1"/>
</dbReference>
<dbReference type="InterPro" id="IPR002219">
    <property type="entry name" value="PKC_DAG/PE"/>
</dbReference>
<dbReference type="SMART" id="SM00055">
    <property type="entry name" value="FCH"/>
    <property type="match status" value="1"/>
</dbReference>